<dbReference type="InterPro" id="IPR002818">
    <property type="entry name" value="DJ-1/PfpI"/>
</dbReference>
<keyword evidence="3" id="KW-1185">Reference proteome</keyword>
<dbReference type="RefSeq" id="WP_199467813.1">
    <property type="nucleotide sequence ID" value="NZ_JAEMNX010000007.1"/>
</dbReference>
<dbReference type="InterPro" id="IPR029062">
    <property type="entry name" value="Class_I_gatase-like"/>
</dbReference>
<dbReference type="AlphaFoldDB" id="A0A934MZL4"/>
<name>A0A934MZL4_9GAMM</name>
<evidence type="ECO:0000259" key="1">
    <source>
        <dbReference type="Pfam" id="PF01965"/>
    </source>
</evidence>
<dbReference type="InterPro" id="IPR052158">
    <property type="entry name" value="INH-QAR"/>
</dbReference>
<dbReference type="Gene3D" id="3.40.50.880">
    <property type="match status" value="1"/>
</dbReference>
<sequence length="201" mass="21858">MKISILTFEGFNELDSLIAFGILSRVKKPDWQVSITSPTSQVCSMNGLVLEATKTLSDIADDDVVLIGSGLKTREVVADELLMAQLKLDPTRQLIGAQCSGALILEKLGLLKKMPVCTDLTTAPWVKETGVKVLDQAFYAEQNIASSGGCLASLYLACWVIARAEGLEEAKEQMHYFAPVGEKEAYVEAMVRNISPYLGKV</sequence>
<evidence type="ECO:0000313" key="2">
    <source>
        <dbReference type="EMBL" id="MBJ7537670.1"/>
    </source>
</evidence>
<gene>
    <name evidence="2" type="ORF">I8J31_08310</name>
</gene>
<organism evidence="2 3">
    <name type="scientific">Marinomonas transparens</name>
    <dbReference type="NCBI Taxonomy" id="2795388"/>
    <lineage>
        <taxon>Bacteria</taxon>
        <taxon>Pseudomonadati</taxon>
        <taxon>Pseudomonadota</taxon>
        <taxon>Gammaproteobacteria</taxon>
        <taxon>Oceanospirillales</taxon>
        <taxon>Oceanospirillaceae</taxon>
        <taxon>Marinomonas</taxon>
    </lineage>
</organism>
<comment type="caution">
    <text evidence="2">The sequence shown here is derived from an EMBL/GenBank/DDBJ whole genome shotgun (WGS) entry which is preliminary data.</text>
</comment>
<protein>
    <submittedName>
        <fullName evidence="2">DJ-1/PfpI family protein</fullName>
    </submittedName>
</protein>
<evidence type="ECO:0000313" key="3">
    <source>
        <dbReference type="Proteomes" id="UP000628710"/>
    </source>
</evidence>
<dbReference type="GO" id="GO:0006355">
    <property type="term" value="P:regulation of DNA-templated transcription"/>
    <property type="evidence" value="ECO:0007669"/>
    <property type="project" value="TreeGrafter"/>
</dbReference>
<dbReference type="Proteomes" id="UP000628710">
    <property type="component" value="Unassembled WGS sequence"/>
</dbReference>
<reference evidence="2" key="1">
    <citation type="submission" date="2020-12" db="EMBL/GenBank/DDBJ databases">
        <title>Marinomonas arctica sp. nov., a psychrotolerant bacterium isolated from the Arctic.</title>
        <authorList>
            <person name="Zhang Y."/>
        </authorList>
    </citation>
    <scope>NUCLEOTIDE SEQUENCE</scope>
    <source>
        <strain evidence="2">C1424</strain>
    </source>
</reference>
<dbReference type="PANTHER" id="PTHR43130:SF2">
    <property type="entry name" value="DJ-1_PFPI DOMAIN-CONTAINING PROTEIN"/>
    <property type="match status" value="1"/>
</dbReference>
<feature type="domain" description="DJ-1/PfpI" evidence="1">
    <location>
        <begin position="1"/>
        <end position="157"/>
    </location>
</feature>
<dbReference type="EMBL" id="JAEMNX010000007">
    <property type="protein sequence ID" value="MBJ7537670.1"/>
    <property type="molecule type" value="Genomic_DNA"/>
</dbReference>
<proteinExistence type="predicted"/>
<dbReference type="Pfam" id="PF01965">
    <property type="entry name" value="DJ-1_PfpI"/>
    <property type="match status" value="1"/>
</dbReference>
<dbReference type="SUPFAM" id="SSF52317">
    <property type="entry name" value="Class I glutamine amidotransferase-like"/>
    <property type="match status" value="1"/>
</dbReference>
<dbReference type="PANTHER" id="PTHR43130">
    <property type="entry name" value="ARAC-FAMILY TRANSCRIPTIONAL REGULATOR"/>
    <property type="match status" value="1"/>
</dbReference>
<accession>A0A934MZL4</accession>